<dbReference type="InterPro" id="IPR003615">
    <property type="entry name" value="HNH_nuc"/>
</dbReference>
<reference evidence="1 2" key="1">
    <citation type="submission" date="2011-10" db="EMBL/GenBank/DDBJ databases">
        <title>The Improved High-Quality Draft genome of Leptonema illini DSM 21528.</title>
        <authorList>
            <consortium name="US DOE Joint Genome Institute (JGI-PGF)"/>
            <person name="Lucas S."/>
            <person name="Copeland A."/>
            <person name="Lapidus A."/>
            <person name="Glavina del Rio T."/>
            <person name="Dalin E."/>
            <person name="Tice H."/>
            <person name="Bruce D."/>
            <person name="Goodwin L."/>
            <person name="Pitluck S."/>
            <person name="Peters L."/>
            <person name="Mikhailova N."/>
            <person name="Held B."/>
            <person name="Kyrpides N."/>
            <person name="Mavromatis K."/>
            <person name="Ivanova N."/>
            <person name="Markowitz V."/>
            <person name="Cheng J.-F."/>
            <person name="Hugenholtz P."/>
            <person name="Woyke T."/>
            <person name="Wu D."/>
            <person name="Gronow S."/>
            <person name="Wellnitz S."/>
            <person name="Brambilla E.-M."/>
            <person name="Klenk H.-P."/>
            <person name="Eisen J.A."/>
        </authorList>
    </citation>
    <scope>NUCLEOTIDE SEQUENCE [LARGE SCALE GENOMIC DNA]</scope>
    <source>
        <strain evidence="1 2">DSM 21528</strain>
    </source>
</reference>
<organism evidence="1 2">
    <name type="scientific">Leptonema illini DSM 21528</name>
    <dbReference type="NCBI Taxonomy" id="929563"/>
    <lineage>
        <taxon>Bacteria</taxon>
        <taxon>Pseudomonadati</taxon>
        <taxon>Spirochaetota</taxon>
        <taxon>Spirochaetia</taxon>
        <taxon>Leptospirales</taxon>
        <taxon>Leptospiraceae</taxon>
        <taxon>Leptonema</taxon>
    </lineage>
</organism>
<dbReference type="Gene3D" id="1.10.30.50">
    <property type="match status" value="1"/>
</dbReference>
<gene>
    <name evidence="1" type="ORF">Lepil_3594</name>
</gene>
<dbReference type="AlphaFoldDB" id="H2CKE6"/>
<dbReference type="CDD" id="cd00085">
    <property type="entry name" value="HNHc"/>
    <property type="match status" value="1"/>
</dbReference>
<sequence>MNRWDIPDWLEQAVRKRDRECIYCGITLSYENPVKGRRPSWEHILNDATIITIENIALCCRSCNSSKGSKTLAIWLQSEYCKRKGITAQSNYSSSTCGTETRVSQYMRLSQDRVSDS</sequence>
<proteinExistence type="predicted"/>
<dbReference type="HOGENOM" id="CLU_168213_0_0_12"/>
<protein>
    <recommendedName>
        <fullName evidence="3">HNH endonuclease</fullName>
    </recommendedName>
</protein>
<accession>H2CKE6</accession>
<evidence type="ECO:0000313" key="1">
    <source>
        <dbReference type="EMBL" id="EHQ08251.1"/>
    </source>
</evidence>
<dbReference type="STRING" id="183.GCA_002009735_00747"/>
<evidence type="ECO:0008006" key="3">
    <source>
        <dbReference type="Google" id="ProtNLM"/>
    </source>
</evidence>
<keyword evidence="2" id="KW-1185">Reference proteome</keyword>
<dbReference type="EMBL" id="JH597773">
    <property type="protein sequence ID" value="EHQ08251.1"/>
    <property type="molecule type" value="Genomic_DNA"/>
</dbReference>
<dbReference type="Proteomes" id="UP000005737">
    <property type="component" value="Unassembled WGS sequence"/>
</dbReference>
<evidence type="ECO:0000313" key="2">
    <source>
        <dbReference type="Proteomes" id="UP000005737"/>
    </source>
</evidence>
<name>H2CKE6_9LEPT</name>